<keyword evidence="4" id="KW-0804">Transcription</keyword>
<evidence type="ECO:0000259" key="5">
    <source>
        <dbReference type="PROSITE" id="PS50931"/>
    </source>
</evidence>
<keyword evidence="3" id="KW-0238">DNA-binding</keyword>
<keyword evidence="2" id="KW-0805">Transcription regulation</keyword>
<dbReference type="SUPFAM" id="SSF53850">
    <property type="entry name" value="Periplasmic binding protein-like II"/>
    <property type="match status" value="1"/>
</dbReference>
<dbReference type="Pfam" id="PF00126">
    <property type="entry name" value="HTH_1"/>
    <property type="match status" value="1"/>
</dbReference>
<organism evidence="6 7">
    <name type="scientific">Candidatus Nitrobium versatile</name>
    <dbReference type="NCBI Taxonomy" id="2884831"/>
    <lineage>
        <taxon>Bacteria</taxon>
        <taxon>Pseudomonadati</taxon>
        <taxon>Nitrospirota</taxon>
        <taxon>Nitrospiria</taxon>
        <taxon>Nitrospirales</taxon>
        <taxon>Nitrospiraceae</taxon>
        <taxon>Candidatus Nitrobium</taxon>
    </lineage>
</organism>
<reference evidence="6" key="1">
    <citation type="journal article" date="2021" name="bioRxiv">
        <title>Unraveling nitrogen, sulfur and carbon metabolic pathways and microbial community transcriptional responses to substrate deprivation and toxicity stresses in a bioreactor mimicking anoxic brackish coastal sediment conditions.</title>
        <authorList>
            <person name="Martins P.D."/>
            <person name="Echeveste M.J."/>
            <person name="Arshad A."/>
            <person name="Kurth J."/>
            <person name="Ouboter H."/>
            <person name="Jetten M.S.M."/>
            <person name="Welte C.U."/>
        </authorList>
    </citation>
    <scope>NUCLEOTIDE SEQUENCE</scope>
    <source>
        <strain evidence="6">MAG_39</strain>
    </source>
</reference>
<evidence type="ECO:0000256" key="3">
    <source>
        <dbReference type="ARBA" id="ARBA00023125"/>
    </source>
</evidence>
<comment type="similarity">
    <text evidence="1">Belongs to the LysR transcriptional regulatory family.</text>
</comment>
<dbReference type="CDD" id="cd08420">
    <property type="entry name" value="PBP2_CysL_like"/>
    <property type="match status" value="1"/>
</dbReference>
<evidence type="ECO:0000313" key="7">
    <source>
        <dbReference type="Proteomes" id="UP000705867"/>
    </source>
</evidence>
<dbReference type="SUPFAM" id="SSF46785">
    <property type="entry name" value="Winged helix' DNA-binding domain"/>
    <property type="match status" value="1"/>
</dbReference>
<dbReference type="GO" id="GO:0003700">
    <property type="term" value="F:DNA-binding transcription factor activity"/>
    <property type="evidence" value="ECO:0007669"/>
    <property type="project" value="InterPro"/>
</dbReference>
<dbReference type="PRINTS" id="PR00039">
    <property type="entry name" value="HTHLYSR"/>
</dbReference>
<evidence type="ECO:0000256" key="4">
    <source>
        <dbReference type="ARBA" id="ARBA00023163"/>
    </source>
</evidence>
<feature type="domain" description="HTH lysR-type" evidence="5">
    <location>
        <begin position="1"/>
        <end position="58"/>
    </location>
</feature>
<evidence type="ECO:0000313" key="6">
    <source>
        <dbReference type="EMBL" id="MBZ0155334.1"/>
    </source>
</evidence>
<dbReference type="AlphaFoldDB" id="A0A953JAQ2"/>
<dbReference type="EMBL" id="JAIOIV010000028">
    <property type="protein sequence ID" value="MBZ0155334.1"/>
    <property type="molecule type" value="Genomic_DNA"/>
</dbReference>
<name>A0A953JAQ2_9BACT</name>
<dbReference type="Proteomes" id="UP000705867">
    <property type="component" value="Unassembled WGS sequence"/>
</dbReference>
<evidence type="ECO:0000256" key="2">
    <source>
        <dbReference type="ARBA" id="ARBA00023015"/>
    </source>
</evidence>
<comment type="caution">
    <text evidence="6">The sequence shown here is derived from an EMBL/GenBank/DDBJ whole genome shotgun (WGS) entry which is preliminary data.</text>
</comment>
<dbReference type="Pfam" id="PF03466">
    <property type="entry name" value="LysR_substrate"/>
    <property type="match status" value="1"/>
</dbReference>
<dbReference type="InterPro" id="IPR036390">
    <property type="entry name" value="WH_DNA-bd_sf"/>
</dbReference>
<dbReference type="PROSITE" id="PS50931">
    <property type="entry name" value="HTH_LYSR"/>
    <property type="match status" value="1"/>
</dbReference>
<dbReference type="Gene3D" id="3.40.190.290">
    <property type="match status" value="1"/>
</dbReference>
<dbReference type="InterPro" id="IPR005119">
    <property type="entry name" value="LysR_subst-bd"/>
</dbReference>
<dbReference type="InterPro" id="IPR000847">
    <property type="entry name" value="LysR_HTH_N"/>
</dbReference>
<protein>
    <submittedName>
        <fullName evidence="6">LysR family transcriptional regulator</fullName>
    </submittedName>
</protein>
<proteinExistence type="inferred from homology"/>
<dbReference type="FunFam" id="1.10.10.10:FF:000001">
    <property type="entry name" value="LysR family transcriptional regulator"/>
    <property type="match status" value="1"/>
</dbReference>
<sequence>MDLHQLKIFATVFKNRSFSKASGELHLTQPTVSDHIKSLEEEFGCTLFDRLGRTIIPTKEAEILYSHSLEILEKSESIRDAIRQLKQEDSGELVIGASTIPGTYLMPRIISAFRKEHPSVTFKISISDSKEVVEKILNQELLLGVTGSKLHAGQAQYEPFMEDELIAISSPSFVRSKTVSFRELFSLPMVLREEGSGTRTEVDKIAEANGINLDTIETAGVFGSTDAVKQAVKAELGIAILSRLAVADELKMGILREIKITDVQMRRKFYIVKHKRRSLPHAYRVFIESLRRSASL</sequence>
<dbReference type="Gene3D" id="1.10.10.10">
    <property type="entry name" value="Winged helix-like DNA-binding domain superfamily/Winged helix DNA-binding domain"/>
    <property type="match status" value="1"/>
</dbReference>
<dbReference type="PANTHER" id="PTHR30126:SF64">
    <property type="entry name" value="HTH-TYPE TRANSCRIPTIONAL REGULATOR CITR"/>
    <property type="match status" value="1"/>
</dbReference>
<dbReference type="PANTHER" id="PTHR30126">
    <property type="entry name" value="HTH-TYPE TRANSCRIPTIONAL REGULATOR"/>
    <property type="match status" value="1"/>
</dbReference>
<reference evidence="6" key="2">
    <citation type="submission" date="2021-08" db="EMBL/GenBank/DDBJ databases">
        <authorList>
            <person name="Dalcin Martins P."/>
        </authorList>
    </citation>
    <scope>NUCLEOTIDE SEQUENCE</scope>
    <source>
        <strain evidence="6">MAG_39</strain>
    </source>
</reference>
<dbReference type="NCBIfam" id="NF040786">
    <property type="entry name" value="LysR_Sec_metab"/>
    <property type="match status" value="1"/>
</dbReference>
<dbReference type="InterPro" id="IPR047788">
    <property type="entry name" value="LysR-like_Sec_metab"/>
</dbReference>
<gene>
    <name evidence="6" type="ORF">K8I29_03855</name>
</gene>
<accession>A0A953JAQ2</accession>
<dbReference type="GO" id="GO:0000976">
    <property type="term" value="F:transcription cis-regulatory region binding"/>
    <property type="evidence" value="ECO:0007669"/>
    <property type="project" value="TreeGrafter"/>
</dbReference>
<dbReference type="InterPro" id="IPR036388">
    <property type="entry name" value="WH-like_DNA-bd_sf"/>
</dbReference>
<evidence type="ECO:0000256" key="1">
    <source>
        <dbReference type="ARBA" id="ARBA00009437"/>
    </source>
</evidence>